<accession>E6N676</accession>
<evidence type="ECO:0000313" key="4">
    <source>
        <dbReference type="EMBL" id="BAJ49485.1"/>
    </source>
</evidence>
<evidence type="ECO:0000259" key="1">
    <source>
        <dbReference type="Pfam" id="PF11563"/>
    </source>
</evidence>
<dbReference type="STRING" id="311458.CSUB_C0846"/>
<dbReference type="InterPro" id="IPR009050">
    <property type="entry name" value="Globin-like_sf"/>
</dbReference>
<dbReference type="GO" id="GO:0019825">
    <property type="term" value="F:oxygen binding"/>
    <property type="evidence" value="ECO:0007669"/>
    <property type="project" value="InterPro"/>
</dbReference>
<evidence type="ECO:0000313" key="6">
    <source>
        <dbReference type="Proteomes" id="UP000008120"/>
    </source>
</evidence>
<dbReference type="KEGG" id="csu:CSUB_C0846"/>
<dbReference type="GO" id="GO:0020037">
    <property type="term" value="F:heme binding"/>
    <property type="evidence" value="ECO:0007669"/>
    <property type="project" value="InterPro"/>
</dbReference>
<dbReference type="Gene3D" id="1.10.490.10">
    <property type="entry name" value="Globins"/>
    <property type="match status" value="1"/>
</dbReference>
<dbReference type="Proteomes" id="UP000008120">
    <property type="component" value="Chromosome"/>
</dbReference>
<dbReference type="SUPFAM" id="SSF46458">
    <property type="entry name" value="Globin-like"/>
    <property type="match status" value="1"/>
</dbReference>
<gene>
    <name evidence="5" type="ORF">CSUB_C0846</name>
    <name evidence="4" type="ORF">HGMM_F15C04C34</name>
    <name evidence="3" type="ORF">HGMM_F35E02C32</name>
    <name evidence="2" type="ORF">HGMM_F52H05C04</name>
</gene>
<reference evidence="2 6" key="1">
    <citation type="journal article" date="2005" name="Environ. Microbiol.">
        <title>Genetic and functional properties of uncultivated thermophilic crenarchaeotes from a subsurface gold mine as revealed by analysis of genome fragments.</title>
        <authorList>
            <person name="Nunoura T."/>
            <person name="Hirayama H."/>
            <person name="Takami H."/>
            <person name="Oida H."/>
            <person name="Nishi S."/>
            <person name="Shimamura S."/>
            <person name="Suzuki Y."/>
            <person name="Inagaki F."/>
            <person name="Takai K."/>
            <person name="Nealson K.H."/>
            <person name="Horikoshi K."/>
        </authorList>
    </citation>
    <scope>NUCLEOTIDE SEQUENCE [LARGE SCALE GENOMIC DNA]</scope>
</reference>
<organism evidence="2 6">
    <name type="scientific">Caldiarchaeum subterraneum</name>
    <dbReference type="NCBI Taxonomy" id="311458"/>
    <lineage>
        <taxon>Archaea</taxon>
        <taxon>Nitrososphaerota</taxon>
        <taxon>Candidatus Caldarchaeales</taxon>
        <taxon>Candidatus Caldarchaeaceae</taxon>
        <taxon>Candidatus Caldarchaeum</taxon>
    </lineage>
</organism>
<protein>
    <recommendedName>
        <fullName evidence="1">Globin-sensor domain-containing protein</fullName>
    </recommendedName>
</protein>
<dbReference type="PIRSF" id="PIRSF014300">
    <property type="entry name" value="Protoglobin"/>
    <property type="match status" value="1"/>
</dbReference>
<reference evidence="2 6" key="2">
    <citation type="journal article" date="2011" name="Nucleic Acids Res.">
        <title>Insights into the evolution of Archaea and eukaryotic protein modifier systems revealed by the genome of a novel archaeal group.</title>
        <authorList>
            <person name="Nunoura T."/>
            <person name="Takaki Y."/>
            <person name="Kakuta J."/>
            <person name="Nishi S."/>
            <person name="Sugahara J."/>
            <person name="Kazama H."/>
            <person name="Chee G."/>
            <person name="Hattori M."/>
            <person name="Kanai A."/>
            <person name="Atomi H."/>
            <person name="Takai K."/>
            <person name="Takami H."/>
        </authorList>
    </citation>
    <scope>NUCLEOTIDE SEQUENCE [LARGE SCALE GENOMIC DNA]</scope>
</reference>
<dbReference type="AlphaFoldDB" id="E6N676"/>
<evidence type="ECO:0000313" key="3">
    <source>
        <dbReference type="EMBL" id="BAJ47869.1"/>
    </source>
</evidence>
<dbReference type="EMBL" id="BA000048">
    <property type="protein sequence ID" value="BAJ50703.1"/>
    <property type="molecule type" value="Genomic_DNA"/>
</dbReference>
<sequence length="207" mass="24473">MLKYRHMIGFVMVQQIPGYTYGTREVPQAPVSDEEFRLLKTTVLMTDEDIRYLRMAGEVLRDQVDDVLDLWYGWVGSHKHLVYYFGDRKSGQPIGEYLQAVRKRFGQWILDTCFREYDRDWLNYQYEIGLRHHRSKKNKTDKVDSVDHIPLRYLIAFIVPITATIKPFLAKKGHSQEDVEKMYAAWFKAVTLSVALWSIPYANKGEW</sequence>
<feature type="domain" description="Globin-sensor" evidence="1">
    <location>
        <begin position="33"/>
        <end position="206"/>
    </location>
</feature>
<evidence type="ECO:0000313" key="2">
    <source>
        <dbReference type="EMBL" id="BAJ47795.1"/>
    </source>
</evidence>
<evidence type="ECO:0000313" key="5">
    <source>
        <dbReference type="EMBL" id="BAJ50703.1"/>
    </source>
</evidence>
<proteinExistence type="predicted"/>
<dbReference type="BioCyc" id="CCAL311458:G131R-858-MONOMER"/>
<dbReference type="InterPro" id="IPR012292">
    <property type="entry name" value="Globin/Proto"/>
</dbReference>
<dbReference type="EMBL" id="AP011848">
    <property type="protein sequence ID" value="BAJ47869.1"/>
    <property type="molecule type" value="Genomic_DNA"/>
</dbReference>
<dbReference type="InterPro" id="IPR012102">
    <property type="entry name" value="Protoglobin"/>
</dbReference>
<dbReference type="InterPro" id="IPR044398">
    <property type="entry name" value="Globin-sensor_dom"/>
</dbReference>
<name>E6N676_CALS0</name>
<dbReference type="EMBL" id="AP011894">
    <property type="protein sequence ID" value="BAJ49485.1"/>
    <property type="molecule type" value="Genomic_DNA"/>
</dbReference>
<dbReference type="CDD" id="cd12124">
    <property type="entry name" value="Pgbs"/>
    <property type="match status" value="1"/>
</dbReference>
<dbReference type="Pfam" id="PF11563">
    <property type="entry name" value="Protoglobin"/>
    <property type="match status" value="1"/>
</dbReference>
<dbReference type="EMBL" id="AP011847">
    <property type="protein sequence ID" value="BAJ47795.1"/>
    <property type="molecule type" value="Genomic_DNA"/>
</dbReference>